<keyword evidence="2" id="KW-1185">Reference proteome</keyword>
<dbReference type="OrthoDB" id="2146878at2"/>
<dbReference type="PATRIC" id="fig|1423796.3.peg.1545"/>
<accession>A0A0R2D8Q2</accession>
<dbReference type="STRING" id="1423796.FC24_GL001517"/>
<reference evidence="1 2" key="1">
    <citation type="journal article" date="2015" name="Genome Announc.">
        <title>Expanding the biotechnology potential of lactobacilli through comparative genomics of 213 strains and associated genera.</title>
        <authorList>
            <person name="Sun Z."/>
            <person name="Harris H.M."/>
            <person name="McCann A."/>
            <person name="Guo C."/>
            <person name="Argimon S."/>
            <person name="Zhang W."/>
            <person name="Yang X."/>
            <person name="Jeffery I.B."/>
            <person name="Cooney J.C."/>
            <person name="Kagawa T.F."/>
            <person name="Liu W."/>
            <person name="Song Y."/>
            <person name="Salvetti E."/>
            <person name="Wrobel A."/>
            <person name="Rasinkangas P."/>
            <person name="Parkhill J."/>
            <person name="Rea M.C."/>
            <person name="O'Sullivan O."/>
            <person name="Ritari J."/>
            <person name="Douillard F.P."/>
            <person name="Paul Ross R."/>
            <person name="Yang R."/>
            <person name="Briner A.E."/>
            <person name="Felis G.E."/>
            <person name="de Vos W.M."/>
            <person name="Barrangou R."/>
            <person name="Klaenhammer T.R."/>
            <person name="Caufield P.W."/>
            <person name="Cui Y."/>
            <person name="Zhang H."/>
            <person name="O'Toole P.W."/>
        </authorList>
    </citation>
    <scope>NUCLEOTIDE SEQUENCE [LARGE SCALE GENOMIC DNA]</scope>
    <source>
        <strain evidence="1 2">DSM 20253</strain>
    </source>
</reference>
<evidence type="ECO:0000313" key="1">
    <source>
        <dbReference type="EMBL" id="KRM99973.1"/>
    </source>
</evidence>
<evidence type="ECO:0000313" key="2">
    <source>
        <dbReference type="Proteomes" id="UP000051638"/>
    </source>
</evidence>
<organism evidence="1 2">
    <name type="scientific">Loigolactobacillus rennini DSM 20253</name>
    <dbReference type="NCBI Taxonomy" id="1423796"/>
    <lineage>
        <taxon>Bacteria</taxon>
        <taxon>Bacillati</taxon>
        <taxon>Bacillota</taxon>
        <taxon>Bacilli</taxon>
        <taxon>Lactobacillales</taxon>
        <taxon>Lactobacillaceae</taxon>
        <taxon>Loigolactobacillus</taxon>
    </lineage>
</organism>
<protein>
    <submittedName>
        <fullName evidence="1">Uncharacterized protein</fullName>
    </submittedName>
</protein>
<dbReference type="RefSeq" id="WP_057872936.1">
    <property type="nucleotide sequence ID" value="NZ_AYYI01000004.1"/>
</dbReference>
<comment type="caution">
    <text evidence="1">The sequence shown here is derived from an EMBL/GenBank/DDBJ whole genome shotgun (WGS) entry which is preliminary data.</text>
</comment>
<dbReference type="Gene3D" id="3.10.450.150">
    <property type="entry name" value="enterococcus faecalis protein"/>
    <property type="match status" value="1"/>
</dbReference>
<dbReference type="EMBL" id="AYYI01000004">
    <property type="protein sequence ID" value="KRM99973.1"/>
    <property type="molecule type" value="Genomic_DNA"/>
</dbReference>
<gene>
    <name evidence="1" type="ORF">FC24_GL001517</name>
</gene>
<dbReference type="AlphaFoldDB" id="A0A0R2D8Q2"/>
<sequence length="116" mass="13104">MFEPTKKHRVATEVKQRVPEAVIALLWQTLSDFRKQKKLVSKTIAVAFSDDYDDQTIYILLMQGNGEISEEVKLTYTGSKDFLNQGTIVIINDKPHTVNMTLSALNKQSTDATTNK</sequence>
<proteinExistence type="predicted"/>
<dbReference type="Proteomes" id="UP000051638">
    <property type="component" value="Unassembled WGS sequence"/>
</dbReference>
<name>A0A0R2D8Q2_9LACO</name>